<reference evidence="1 2" key="1">
    <citation type="journal article" date="2011" name="Appl. Environ. Microbiol.">
        <title>Novel Virulent and Broad-Host-Range Erwinia amylovora Bacteriophages Reveal a High Degree of Mosaicism and a Relationship to Enterobacteriaceae Phages.</title>
        <authorList>
            <person name="Born Y."/>
            <person name="Fieseler L."/>
            <person name="Marazzi J."/>
            <person name="Lurz R."/>
            <person name="Duffy B."/>
            <person name="Loessner M.J."/>
        </authorList>
    </citation>
    <scope>NUCLEOTIDE SEQUENCE [LARGE SCALE GENOMIC DNA]</scope>
</reference>
<dbReference type="GeneID" id="14013691"/>
<dbReference type="RefSeq" id="YP_007005739.1">
    <property type="nucleotide sequence ID" value="NC_019514.1"/>
</dbReference>
<dbReference type="KEGG" id="vg:14013691"/>
<dbReference type="EMBL" id="HQ728266">
    <property type="protein sequence ID" value="AEJ81522.1"/>
    <property type="molecule type" value="Genomic_DNA"/>
</dbReference>
<keyword evidence="2" id="KW-1185">Reference proteome</keyword>
<name>G0YQ95_9CAUD</name>
<proteinExistence type="predicted"/>
<evidence type="ECO:0000313" key="1">
    <source>
        <dbReference type="EMBL" id="AEJ81522.1"/>
    </source>
</evidence>
<dbReference type="Proteomes" id="UP000008893">
    <property type="component" value="Segment"/>
</dbReference>
<organism evidence="1 2">
    <name type="scientific">Erwinia phage vB_EamP-S6</name>
    <dbReference type="NCBI Taxonomy" id="1051675"/>
    <lineage>
        <taxon>Viruses</taxon>
        <taxon>Duplodnaviria</taxon>
        <taxon>Heunggongvirae</taxon>
        <taxon>Uroviricota</taxon>
        <taxon>Caudoviricetes</taxon>
        <taxon>Schitoviridae</taxon>
        <taxon>Waedenswilvirus</taxon>
        <taxon>Waedenswilvirus S6</taxon>
    </lineage>
</organism>
<protein>
    <submittedName>
        <fullName evidence="1">Gp003</fullName>
    </submittedName>
</protein>
<sequence>MLYPLNQAQKYTPRYDLIKQVAEKLDAERARSEQEDKTIEVLRTTEQVWLR</sequence>
<accession>G0YQ95</accession>
<evidence type="ECO:0000313" key="2">
    <source>
        <dbReference type="Proteomes" id="UP000008893"/>
    </source>
</evidence>